<dbReference type="Gene3D" id="3.20.20.140">
    <property type="entry name" value="Metal-dependent hydrolases"/>
    <property type="match status" value="1"/>
</dbReference>
<dbReference type="EMBL" id="JACCJB010000012">
    <property type="protein sequence ID" value="KAF6222114.1"/>
    <property type="molecule type" value="Genomic_DNA"/>
</dbReference>
<accession>A0A8H6CF84</accession>
<proteinExistence type="inferred from homology"/>
<dbReference type="GO" id="GO:0004356">
    <property type="term" value="F:glutamine synthetase activity"/>
    <property type="evidence" value="ECO:0007669"/>
    <property type="project" value="InterPro"/>
</dbReference>
<evidence type="ECO:0000256" key="2">
    <source>
        <dbReference type="RuleBase" id="RU000384"/>
    </source>
</evidence>
<dbReference type="GO" id="GO:0016787">
    <property type="term" value="F:hydrolase activity"/>
    <property type="evidence" value="ECO:0007669"/>
    <property type="project" value="InterPro"/>
</dbReference>
<dbReference type="AlphaFoldDB" id="A0A8H6CF84"/>
<sequence>MDALIHAINTTSIIDHHAHNLLLSSDVDDHDFMAATSEATGPALKFASSTLSHLRALKQLSEVLKCEPNWETVKGALRMKRKEPGNAWARKCFQGIETVLMDDGLDPSSVFPYDWHDQLTRSRCKRIVRIEKVAENIMTDQLEQYRGRAPRKHIEIREQIMSRFTAAIEEAISDPEVAGFKSVICYRVGLKIPAFDDSASVVPLSVEDLERFSRRLEDERLNPDLVHLTAKVIERSGSKKPFQFHTGLGDNDIDLGLSNPSHLQPFIESYPEVRIVLLHASYPFTREAGYLASVYKNCWLDIGEVFPMVSQYGQEKVIEQALELCPSEKLTWSTDGHWFPETYLLAVIQIREGLRRVLGTCIERGSLTSTEAVKIVQDILFHTANQLYELELPLVPITSTVLSDISPSKASWTKNLARLQPFLDQEPSVQFLRLQWLDYTNTLRLRILPIKQALRMFSEGRFVGIVEAVLGILQPDIICPGFSATDEYIMYPQFAGLRLGSRKGYATVQCEFQRSNWEEVPSCPRTSLRKQIEKAGTHGVEFLVGFEIEVVFMSKEIKDGEFSYGGVPIDEGHAWSSARALHSDDLMDVIETIFEKLERAGLTLEQFHPESSAGQFEFILGPLPPVLAVDALVAAKEIIQSAAANAGMRATLFPKPAPQAIGTGAHIHISLTPAHYWEMFYAGVLKHLRAIAAFSYSNDASYERVADGVWAGSTWIAWGTQNRETPLRRIEGSHFEIRCVDGLSNPYLVLAAIIGAGLQGILDEEPLEMKDCPNDPSTITAKEREELGITEQFPESISEALSYLEADEQLQHVLSKPAVDTYLTVKRAESEMLQKMEPVKRRSWLIERY</sequence>
<comment type="caution">
    <text evidence="4">The sequence shown here is derived from an EMBL/GenBank/DDBJ whole genome shotgun (WGS) entry which is preliminary data.</text>
</comment>
<dbReference type="InterPro" id="IPR032466">
    <property type="entry name" value="Metal_Hydrolase"/>
</dbReference>
<dbReference type="Pfam" id="PF00120">
    <property type="entry name" value="Gln-synt_C"/>
    <property type="match status" value="1"/>
</dbReference>
<comment type="similarity">
    <text evidence="1 2">Belongs to the glutamine synthetase family.</text>
</comment>
<dbReference type="Gene3D" id="3.30.590.10">
    <property type="entry name" value="Glutamine synthetase/guanido kinase, catalytic domain"/>
    <property type="match status" value="1"/>
</dbReference>
<keyword evidence="5" id="KW-1185">Reference proteome</keyword>
<dbReference type="PANTHER" id="PTHR43383">
    <property type="entry name" value="NODULIN 6"/>
    <property type="match status" value="1"/>
</dbReference>
<evidence type="ECO:0000313" key="5">
    <source>
        <dbReference type="Proteomes" id="UP000593566"/>
    </source>
</evidence>
<evidence type="ECO:0000256" key="1">
    <source>
        <dbReference type="PROSITE-ProRule" id="PRU01331"/>
    </source>
</evidence>
<dbReference type="Pfam" id="PF04909">
    <property type="entry name" value="Amidohydro_2"/>
    <property type="match status" value="1"/>
</dbReference>
<reference evidence="4 5" key="1">
    <citation type="journal article" date="2020" name="Genomics">
        <title>Complete, high-quality genomes from long-read metagenomic sequencing of two wolf lichen thalli reveals enigmatic genome architecture.</title>
        <authorList>
            <person name="McKenzie S.K."/>
            <person name="Walston R.F."/>
            <person name="Allen J.L."/>
        </authorList>
    </citation>
    <scope>NUCLEOTIDE SEQUENCE [LARGE SCALE GENOMIC DNA]</scope>
    <source>
        <strain evidence="4">WasteWater1</strain>
    </source>
</reference>
<feature type="domain" description="GS catalytic" evidence="3">
    <location>
        <begin position="524"/>
        <end position="849"/>
    </location>
</feature>
<gene>
    <name evidence="4" type="ORF">HO133_001200</name>
</gene>
<dbReference type="PROSITE" id="PS51987">
    <property type="entry name" value="GS_CATALYTIC"/>
    <property type="match status" value="1"/>
</dbReference>
<organism evidence="4 5">
    <name type="scientific">Letharia lupina</name>
    <dbReference type="NCBI Taxonomy" id="560253"/>
    <lineage>
        <taxon>Eukaryota</taxon>
        <taxon>Fungi</taxon>
        <taxon>Dikarya</taxon>
        <taxon>Ascomycota</taxon>
        <taxon>Pezizomycotina</taxon>
        <taxon>Lecanoromycetes</taxon>
        <taxon>OSLEUM clade</taxon>
        <taxon>Lecanoromycetidae</taxon>
        <taxon>Lecanorales</taxon>
        <taxon>Lecanorineae</taxon>
        <taxon>Parmeliaceae</taxon>
        <taxon>Letharia</taxon>
    </lineage>
</organism>
<dbReference type="RefSeq" id="XP_037151549.1">
    <property type="nucleotide sequence ID" value="XM_037292130.1"/>
</dbReference>
<dbReference type="GeneID" id="59329616"/>
<protein>
    <recommendedName>
        <fullName evidence="3">GS catalytic domain-containing protein</fullName>
    </recommendedName>
</protein>
<dbReference type="SMART" id="SM01230">
    <property type="entry name" value="Gln-synt_C"/>
    <property type="match status" value="1"/>
</dbReference>
<evidence type="ECO:0000259" key="3">
    <source>
        <dbReference type="PROSITE" id="PS51987"/>
    </source>
</evidence>
<dbReference type="SUPFAM" id="SSF55931">
    <property type="entry name" value="Glutamine synthetase/guanido kinase"/>
    <property type="match status" value="1"/>
</dbReference>
<name>A0A8H6CF84_9LECA</name>
<dbReference type="Proteomes" id="UP000593566">
    <property type="component" value="Unassembled WGS sequence"/>
</dbReference>
<dbReference type="InterPro" id="IPR014746">
    <property type="entry name" value="Gln_synth/guanido_kin_cat_dom"/>
</dbReference>
<dbReference type="PANTHER" id="PTHR43383:SF2">
    <property type="entry name" value="AMIDOHYDROLASE 2 FAMILY PROTEIN"/>
    <property type="match status" value="1"/>
</dbReference>
<dbReference type="InterPro" id="IPR008146">
    <property type="entry name" value="Gln_synth_cat_dom"/>
</dbReference>
<dbReference type="InterPro" id="IPR006680">
    <property type="entry name" value="Amidohydro-rel"/>
</dbReference>
<evidence type="ECO:0000313" key="4">
    <source>
        <dbReference type="EMBL" id="KAF6222114.1"/>
    </source>
</evidence>
<dbReference type="SUPFAM" id="SSF51556">
    <property type="entry name" value="Metallo-dependent hydrolases"/>
    <property type="match status" value="1"/>
</dbReference>